<dbReference type="InterPro" id="IPR015943">
    <property type="entry name" value="WD40/YVTN_repeat-like_dom_sf"/>
</dbReference>
<feature type="domain" description="Pyrrolo-quinoline quinone repeat" evidence="3">
    <location>
        <begin position="467"/>
        <end position="586"/>
    </location>
</feature>
<gene>
    <name evidence="4" type="ORF">H0921_03505</name>
</gene>
<feature type="coiled-coil region" evidence="1">
    <location>
        <begin position="202"/>
        <end position="229"/>
    </location>
</feature>
<dbReference type="SMART" id="SM00564">
    <property type="entry name" value="PQQ"/>
    <property type="match status" value="3"/>
</dbReference>
<keyword evidence="5" id="KW-1185">Reference proteome</keyword>
<dbReference type="Gene3D" id="2.130.10.10">
    <property type="entry name" value="YVTN repeat-like/Quinoprotein amine dehydrogenase"/>
    <property type="match status" value="1"/>
</dbReference>
<accession>A0A7V8VBZ2</accession>
<dbReference type="SUPFAM" id="SSF50998">
    <property type="entry name" value="Quinoprotein alcohol dehydrogenase-like"/>
    <property type="match status" value="1"/>
</dbReference>
<dbReference type="PANTHER" id="PTHR34512:SF30">
    <property type="entry name" value="OUTER MEMBRANE PROTEIN ASSEMBLY FACTOR BAMB"/>
    <property type="match status" value="1"/>
</dbReference>
<dbReference type="InterPro" id="IPR002372">
    <property type="entry name" value="PQQ_rpt_dom"/>
</dbReference>
<comment type="caution">
    <text evidence="4">The sequence shown here is derived from an EMBL/GenBank/DDBJ whole genome shotgun (WGS) entry which is preliminary data.</text>
</comment>
<evidence type="ECO:0000313" key="5">
    <source>
        <dbReference type="Proteomes" id="UP000542342"/>
    </source>
</evidence>
<dbReference type="AlphaFoldDB" id="A0A7V8VBZ2"/>
<feature type="chain" id="PRO_5031571891" evidence="2">
    <location>
        <begin position="22"/>
        <end position="698"/>
    </location>
</feature>
<dbReference type="PANTHER" id="PTHR34512">
    <property type="entry name" value="CELL SURFACE PROTEIN"/>
    <property type="match status" value="1"/>
</dbReference>
<dbReference type="InterPro" id="IPR018391">
    <property type="entry name" value="PQQ_b-propeller_rpt"/>
</dbReference>
<dbReference type="EMBL" id="JACEFB010000001">
    <property type="protein sequence ID" value="MBA2225224.1"/>
    <property type="molecule type" value="Genomic_DNA"/>
</dbReference>
<evidence type="ECO:0000256" key="2">
    <source>
        <dbReference type="SAM" id="SignalP"/>
    </source>
</evidence>
<dbReference type="Gene3D" id="1.25.40.10">
    <property type="entry name" value="Tetratricopeptide repeat domain"/>
    <property type="match status" value="1"/>
</dbReference>
<proteinExistence type="predicted"/>
<evidence type="ECO:0000259" key="3">
    <source>
        <dbReference type="Pfam" id="PF13360"/>
    </source>
</evidence>
<evidence type="ECO:0000256" key="1">
    <source>
        <dbReference type="SAM" id="Coils"/>
    </source>
</evidence>
<evidence type="ECO:0000313" key="4">
    <source>
        <dbReference type="EMBL" id="MBA2225224.1"/>
    </source>
</evidence>
<dbReference type="Pfam" id="PF13360">
    <property type="entry name" value="PQQ_2"/>
    <property type="match status" value="1"/>
</dbReference>
<dbReference type="RefSeq" id="WP_194536606.1">
    <property type="nucleotide sequence ID" value="NZ_JACEFB010000001.1"/>
</dbReference>
<sequence length="698" mass="77605">MRRVTVGMAMALLAWWPVSFGNQNPGGASAEAVQVAGASDQTRKRFAELEERLRRLPDAEAVDEVLRWMEEDGEVLIQVDAHRYVPARYWGQVLLSRLSPQQLQTYRLRVDPLAEQMLARVRQQGEEHGLRRVVERYGLSRPAVQALLLSGDALLERGEAAAARALWEHLQPEGTAEWTHPDVRLSQNADLVAQAMARQGLALWLEGEVRQAREHYERLRQQYPQARGRLAGQEGVYHEVLAELLRQPPHYPRAGNVGRSWSTFGSRPTRNPTLALSYRPGETRPAWRRELSLVPRLPAEGELAGFRQPWPHPVAAEKCIFLTDGFRLYAFDAISGRPHATLELLAPPPLAREVWPPGTLACPTLTLEGDGLYLRAGLPLLRPAGARGDRGWTGRLVHVQIQRHEKNGVTLQERWRLAPPIPNAFWEGAPLVVGRKLWAAYGRFEGGRLQQGVVCYDPADAANPPALRWQAEVSISPWLPLAAGRTRLELLTWADGRIVFNTNSGVVMALDSSTGQRLWAFRYPRASRSAGQDAPAQPAPAIYDDGRVYVAPADSDGIFALDVHDGRLLWQLRGLEGVLLHAVTARHLFATVRRPLPAILAVNVKTGSPRRSEGGWFVPLRDTATESALSLTTLHHLLYPTRAGMLALHHEDGTPCFDPLSDQLPLAHYVMVDGMLIAVTPQHLLGCVSERLRFGPPP</sequence>
<reference evidence="4 5" key="1">
    <citation type="submission" date="2020-07" db="EMBL/GenBank/DDBJ databases">
        <title>Thermogemmata thermophila gen. nov., sp. nov., a novel moderate thermophilic planctomycete from a Kamchatka hot spring.</title>
        <authorList>
            <person name="Elcheninov A.G."/>
            <person name="Podosokorskaya O.A."/>
            <person name="Kovaleva O.L."/>
            <person name="Novikov A."/>
            <person name="Bonch-Osmolovskaya E.A."/>
            <person name="Toshchakov S.V."/>
            <person name="Kublanov I.V."/>
        </authorList>
    </citation>
    <scope>NUCLEOTIDE SEQUENCE [LARGE SCALE GENOMIC DNA]</scope>
    <source>
        <strain evidence="4 5">2918</strain>
    </source>
</reference>
<protein>
    <submittedName>
        <fullName evidence="4">PQQ-binding-like beta-propeller repeat protein</fullName>
    </submittedName>
</protein>
<name>A0A7V8VBZ2_9BACT</name>
<dbReference type="InterPro" id="IPR011990">
    <property type="entry name" value="TPR-like_helical_dom_sf"/>
</dbReference>
<feature type="signal peptide" evidence="2">
    <location>
        <begin position="1"/>
        <end position="21"/>
    </location>
</feature>
<organism evidence="4 5">
    <name type="scientific">Thermogemmata fonticola</name>
    <dbReference type="NCBI Taxonomy" id="2755323"/>
    <lineage>
        <taxon>Bacteria</taxon>
        <taxon>Pseudomonadati</taxon>
        <taxon>Planctomycetota</taxon>
        <taxon>Planctomycetia</taxon>
        <taxon>Gemmatales</taxon>
        <taxon>Gemmataceae</taxon>
        <taxon>Thermogemmata</taxon>
    </lineage>
</organism>
<keyword evidence="2" id="KW-0732">Signal</keyword>
<dbReference type="Proteomes" id="UP000542342">
    <property type="component" value="Unassembled WGS sequence"/>
</dbReference>
<dbReference type="InterPro" id="IPR011047">
    <property type="entry name" value="Quinoprotein_ADH-like_sf"/>
</dbReference>
<keyword evidence="1" id="KW-0175">Coiled coil</keyword>